<evidence type="ECO:0000256" key="6">
    <source>
        <dbReference type="RuleBase" id="RU363041"/>
    </source>
</evidence>
<dbReference type="RefSeq" id="WP_039207236.1">
    <property type="nucleotide sequence ID" value="NZ_JSCE01000103.1"/>
</dbReference>
<sequence length="252" mass="26265">MLFVSMLIMGMIIGFIGIGGAGITIALLTVGFGVPIHTALAVALSAMVFTTMSGALSHFKEGNVIPKTGAVLGISGMVGAFMGANISNIIPSDILGKMSGSIMVLSAVLLYTKVYQPQWLNKHFPPRAGLLDGHKLYIYGSIAGCVNGLISGAFGIGAAAFIQLTLMIIFGVPVLYAIGTCMMVILPISIAGGLGYFLNGQLDLWIFIQTLVGQAVGAYLGAKLTRLAPRPILKFFMVAMSASGGLVMLLLY</sequence>
<evidence type="ECO:0000256" key="1">
    <source>
        <dbReference type="ARBA" id="ARBA00004141"/>
    </source>
</evidence>
<proteinExistence type="inferred from homology"/>
<feature type="transmembrane region" description="Helical" evidence="6">
    <location>
        <begin position="6"/>
        <end position="32"/>
    </location>
</feature>
<dbReference type="eggNOG" id="COG0730">
    <property type="taxonomic scope" value="Bacteria"/>
</dbReference>
<feature type="transmembrane region" description="Helical" evidence="6">
    <location>
        <begin position="232"/>
        <end position="251"/>
    </location>
</feature>
<dbReference type="PANTHER" id="PTHR43701">
    <property type="entry name" value="MEMBRANE TRANSPORTER PROTEIN MJ0441-RELATED"/>
    <property type="match status" value="1"/>
</dbReference>
<accession>A0A0B2K0K8</accession>
<gene>
    <name evidence="7" type="ORF">NZ47_05340</name>
</gene>
<evidence type="ECO:0000313" key="8">
    <source>
        <dbReference type="Proteomes" id="UP000030993"/>
    </source>
</evidence>
<dbReference type="Pfam" id="PF01925">
    <property type="entry name" value="TauE"/>
    <property type="match status" value="1"/>
</dbReference>
<dbReference type="GO" id="GO:0005886">
    <property type="term" value="C:plasma membrane"/>
    <property type="evidence" value="ECO:0007669"/>
    <property type="project" value="UniProtKB-SubCell"/>
</dbReference>
<dbReference type="AlphaFoldDB" id="A0A0B2K0K8"/>
<dbReference type="InterPro" id="IPR051598">
    <property type="entry name" value="TSUP/Inactive_protease-like"/>
</dbReference>
<dbReference type="EMBL" id="JSCE01000103">
    <property type="protein sequence ID" value="KHM52356.1"/>
    <property type="molecule type" value="Genomic_DNA"/>
</dbReference>
<keyword evidence="3 6" id="KW-0812">Transmembrane</keyword>
<dbReference type="InterPro" id="IPR002781">
    <property type="entry name" value="TM_pro_TauE-like"/>
</dbReference>
<feature type="transmembrane region" description="Helical" evidence="6">
    <location>
        <begin position="39"/>
        <end position="59"/>
    </location>
</feature>
<feature type="transmembrane region" description="Helical" evidence="6">
    <location>
        <begin position="136"/>
        <end position="162"/>
    </location>
</feature>
<keyword evidence="4 6" id="KW-1133">Transmembrane helix</keyword>
<keyword evidence="8" id="KW-1185">Reference proteome</keyword>
<evidence type="ECO:0000256" key="5">
    <source>
        <dbReference type="ARBA" id="ARBA00023136"/>
    </source>
</evidence>
<keyword evidence="6" id="KW-1003">Cell membrane</keyword>
<evidence type="ECO:0000256" key="2">
    <source>
        <dbReference type="ARBA" id="ARBA00009142"/>
    </source>
</evidence>
<feature type="transmembrane region" description="Helical" evidence="6">
    <location>
        <begin position="174"/>
        <end position="198"/>
    </location>
</feature>
<evidence type="ECO:0000313" key="7">
    <source>
        <dbReference type="EMBL" id="KHM52356.1"/>
    </source>
</evidence>
<protein>
    <recommendedName>
        <fullName evidence="6">Probable membrane transporter protein</fullName>
    </recommendedName>
</protein>
<dbReference type="STRING" id="82374.NZ47_05340"/>
<dbReference type="Proteomes" id="UP000030993">
    <property type="component" value="Unassembled WGS sequence"/>
</dbReference>
<feature type="transmembrane region" description="Helical" evidence="6">
    <location>
        <begin position="204"/>
        <end position="220"/>
    </location>
</feature>
<evidence type="ECO:0000256" key="3">
    <source>
        <dbReference type="ARBA" id="ARBA00022692"/>
    </source>
</evidence>
<dbReference type="PANTHER" id="PTHR43701:SF2">
    <property type="entry name" value="MEMBRANE TRANSPORTER PROTEIN YJNA-RELATED"/>
    <property type="match status" value="1"/>
</dbReference>
<comment type="similarity">
    <text evidence="2 6">Belongs to the 4-toluene sulfonate uptake permease (TSUP) (TC 2.A.102) family.</text>
</comment>
<reference evidence="7 8" key="1">
    <citation type="journal article" date="2013" name="PLoS ONE">
        <title>Identification and characterization of three novel lipases belonging to families II and V from Anaerovibrio lipolyticus 5ST.</title>
        <authorList>
            <person name="Prive F."/>
            <person name="Kaderbhai N.N."/>
            <person name="Girdwood S."/>
            <person name="Worgan H.J."/>
            <person name="Pinloche E."/>
            <person name="Scollan N.D."/>
            <person name="Huws S.A."/>
            <person name="Newbold C.J."/>
        </authorList>
    </citation>
    <scope>NUCLEOTIDE SEQUENCE [LARGE SCALE GENOMIC DNA]</scope>
    <source>
        <strain evidence="7 8">5S</strain>
    </source>
</reference>
<comment type="subcellular location">
    <subcellularLocation>
        <location evidence="6">Cell membrane</location>
        <topology evidence="6">Multi-pass membrane protein</topology>
    </subcellularLocation>
    <subcellularLocation>
        <location evidence="1">Membrane</location>
        <topology evidence="1">Multi-pass membrane protein</topology>
    </subcellularLocation>
</comment>
<name>A0A0B2K0K8_9FIRM</name>
<organism evidence="7 8">
    <name type="scientific">Anaerovibrio lipolyticus</name>
    <dbReference type="NCBI Taxonomy" id="82374"/>
    <lineage>
        <taxon>Bacteria</taxon>
        <taxon>Bacillati</taxon>
        <taxon>Bacillota</taxon>
        <taxon>Negativicutes</taxon>
        <taxon>Selenomonadales</taxon>
        <taxon>Selenomonadaceae</taxon>
        <taxon>Anaerovibrio</taxon>
    </lineage>
</organism>
<comment type="caution">
    <text evidence="7">The sequence shown here is derived from an EMBL/GenBank/DDBJ whole genome shotgun (WGS) entry which is preliminary data.</text>
</comment>
<evidence type="ECO:0000256" key="4">
    <source>
        <dbReference type="ARBA" id="ARBA00022989"/>
    </source>
</evidence>
<feature type="transmembrane region" description="Helical" evidence="6">
    <location>
        <begin position="65"/>
        <end position="86"/>
    </location>
</feature>
<keyword evidence="5 6" id="KW-0472">Membrane</keyword>